<dbReference type="PROSITE" id="PS50923">
    <property type="entry name" value="SUSHI"/>
    <property type="match status" value="2"/>
</dbReference>
<feature type="disulfide bond" evidence="8">
    <location>
        <begin position="70"/>
        <end position="113"/>
    </location>
</feature>
<dbReference type="OMA" id="AMISCTE"/>
<evidence type="ECO:0000256" key="6">
    <source>
        <dbReference type="ARBA" id="ARBA00023157"/>
    </source>
</evidence>
<dbReference type="PANTHER" id="PTHR46393">
    <property type="entry name" value="SUSHI DOMAIN-CONTAINING PROTEIN"/>
    <property type="match status" value="1"/>
</dbReference>
<keyword evidence="2 8" id="KW-0768">Sushi</keyword>
<keyword evidence="4" id="KW-0677">Repeat</keyword>
<keyword evidence="12" id="KW-1185">Reference proteome</keyword>
<keyword evidence="3" id="KW-0732">Signal</keyword>
<gene>
    <name evidence="10" type="ORF">CAPTEDRAFT_92607</name>
</gene>
<dbReference type="SUPFAM" id="SSF57535">
    <property type="entry name" value="Complement control module/SCR domain"/>
    <property type="match status" value="2"/>
</dbReference>
<sequence>MLQFFHHVETSCDPPVYPLNGVLHGEDFTLGGTIHFSCDEGFLLRGSTESTCLPSGHWSGRAPECVAIRCEPPIPPVSGSVLPQKTEYNYHESVEFRCTSGYTLEAGSGKRQCLEDGTWGGSEPQCQRKTLSGLVNTVFIL</sequence>
<dbReference type="FunFam" id="2.10.70.10:FF:000011">
    <property type="entry name" value="CUB and sushi domain-containing protein 3 isoform A"/>
    <property type="match status" value="1"/>
</dbReference>
<dbReference type="OrthoDB" id="6065849at2759"/>
<dbReference type="InterPro" id="IPR000436">
    <property type="entry name" value="Sushi_SCR_CCP_dom"/>
</dbReference>
<dbReference type="STRING" id="283909.R7TLZ4"/>
<reference evidence="12" key="1">
    <citation type="submission" date="2012-12" db="EMBL/GenBank/DDBJ databases">
        <authorList>
            <person name="Hellsten U."/>
            <person name="Grimwood J."/>
            <person name="Chapman J.A."/>
            <person name="Shapiro H."/>
            <person name="Aerts A."/>
            <person name="Otillar R.P."/>
            <person name="Terry A.Y."/>
            <person name="Boore J.L."/>
            <person name="Simakov O."/>
            <person name="Marletaz F."/>
            <person name="Cho S.-J."/>
            <person name="Edsinger-Gonzales E."/>
            <person name="Havlak P."/>
            <person name="Kuo D.-H."/>
            <person name="Larsson T."/>
            <person name="Lv J."/>
            <person name="Arendt D."/>
            <person name="Savage R."/>
            <person name="Osoegawa K."/>
            <person name="de Jong P."/>
            <person name="Lindberg D.R."/>
            <person name="Seaver E.C."/>
            <person name="Weisblat D.A."/>
            <person name="Putnam N.H."/>
            <person name="Grigoriev I.V."/>
            <person name="Rokhsar D.S."/>
        </authorList>
    </citation>
    <scope>NUCLEOTIDE SEQUENCE</scope>
    <source>
        <strain evidence="12">I ESC-2004</strain>
    </source>
</reference>
<evidence type="ECO:0000256" key="4">
    <source>
        <dbReference type="ARBA" id="ARBA00022737"/>
    </source>
</evidence>
<evidence type="ECO:0000259" key="9">
    <source>
        <dbReference type="PROSITE" id="PS50923"/>
    </source>
</evidence>
<reference evidence="11" key="3">
    <citation type="submission" date="2015-06" db="UniProtKB">
        <authorList>
            <consortium name="EnsemblMetazoa"/>
        </authorList>
    </citation>
    <scope>IDENTIFICATION</scope>
</reference>
<feature type="disulfide bond" evidence="8">
    <location>
        <begin position="38"/>
        <end position="65"/>
    </location>
</feature>
<dbReference type="InterPro" id="IPR035976">
    <property type="entry name" value="Sushi/SCR/CCP_sf"/>
</dbReference>
<keyword evidence="6 8" id="KW-1015">Disulfide bond</keyword>
<dbReference type="GO" id="GO:0016020">
    <property type="term" value="C:membrane"/>
    <property type="evidence" value="ECO:0007669"/>
    <property type="project" value="UniProtKB-SubCell"/>
</dbReference>
<feature type="domain" description="Sushi" evidence="9">
    <location>
        <begin position="68"/>
        <end position="128"/>
    </location>
</feature>
<proteinExistence type="predicted"/>
<evidence type="ECO:0000313" key="12">
    <source>
        <dbReference type="Proteomes" id="UP000014760"/>
    </source>
</evidence>
<feature type="domain" description="Sushi" evidence="9">
    <location>
        <begin position="10"/>
        <end position="67"/>
    </location>
</feature>
<dbReference type="CDD" id="cd00033">
    <property type="entry name" value="CCP"/>
    <property type="match status" value="2"/>
</dbReference>
<dbReference type="EnsemblMetazoa" id="CapteT92607">
    <property type="protein sequence ID" value="CapteP92607"/>
    <property type="gene ID" value="CapteG92607"/>
</dbReference>
<dbReference type="HOGENOM" id="CLU_020107_4_0_1"/>
<dbReference type="PANTHER" id="PTHR46393:SF7">
    <property type="entry name" value="COMPLEMENT C2"/>
    <property type="match status" value="1"/>
</dbReference>
<comment type="subcellular location">
    <subcellularLocation>
        <location evidence="1">Membrane</location>
    </subcellularLocation>
</comment>
<dbReference type="Proteomes" id="UP000014760">
    <property type="component" value="Unassembled WGS sequence"/>
</dbReference>
<keyword evidence="7" id="KW-0325">Glycoprotein</keyword>
<evidence type="ECO:0000313" key="11">
    <source>
        <dbReference type="EnsemblMetazoa" id="CapteP92607"/>
    </source>
</evidence>
<dbReference type="Gene3D" id="2.10.70.10">
    <property type="entry name" value="Complement Module, domain 1"/>
    <property type="match status" value="2"/>
</dbReference>
<keyword evidence="5" id="KW-0472">Membrane</keyword>
<organism evidence="10">
    <name type="scientific">Capitella teleta</name>
    <name type="common">Polychaete worm</name>
    <dbReference type="NCBI Taxonomy" id="283909"/>
    <lineage>
        <taxon>Eukaryota</taxon>
        <taxon>Metazoa</taxon>
        <taxon>Spiralia</taxon>
        <taxon>Lophotrochozoa</taxon>
        <taxon>Annelida</taxon>
        <taxon>Polychaeta</taxon>
        <taxon>Sedentaria</taxon>
        <taxon>Scolecida</taxon>
        <taxon>Capitellidae</taxon>
        <taxon>Capitella</taxon>
    </lineage>
</organism>
<dbReference type="EMBL" id="KB310082">
    <property type="protein sequence ID" value="ELT92581.1"/>
    <property type="molecule type" value="Genomic_DNA"/>
</dbReference>
<dbReference type="Pfam" id="PF00084">
    <property type="entry name" value="Sushi"/>
    <property type="match status" value="2"/>
</dbReference>
<name>R7TLZ4_CAPTE</name>
<comment type="caution">
    <text evidence="8">Lacks conserved residue(s) required for the propagation of feature annotation.</text>
</comment>
<evidence type="ECO:0000256" key="8">
    <source>
        <dbReference type="PROSITE-ProRule" id="PRU00302"/>
    </source>
</evidence>
<evidence type="ECO:0000256" key="3">
    <source>
        <dbReference type="ARBA" id="ARBA00022729"/>
    </source>
</evidence>
<accession>R7TLZ4</accession>
<dbReference type="EMBL" id="AMQN01002814">
    <property type="status" value="NOT_ANNOTATED_CDS"/>
    <property type="molecule type" value="Genomic_DNA"/>
</dbReference>
<evidence type="ECO:0000256" key="2">
    <source>
        <dbReference type="ARBA" id="ARBA00022659"/>
    </source>
</evidence>
<evidence type="ECO:0000256" key="1">
    <source>
        <dbReference type="ARBA" id="ARBA00004370"/>
    </source>
</evidence>
<protein>
    <recommendedName>
        <fullName evidence="9">Sushi domain-containing protein</fullName>
    </recommendedName>
</protein>
<evidence type="ECO:0000256" key="5">
    <source>
        <dbReference type="ARBA" id="ARBA00023136"/>
    </source>
</evidence>
<dbReference type="AlphaFoldDB" id="R7TLZ4"/>
<evidence type="ECO:0000313" key="10">
    <source>
        <dbReference type="EMBL" id="ELT92581.1"/>
    </source>
</evidence>
<evidence type="ECO:0000256" key="7">
    <source>
        <dbReference type="ARBA" id="ARBA00023180"/>
    </source>
</evidence>
<reference evidence="10 12" key="2">
    <citation type="journal article" date="2013" name="Nature">
        <title>Insights into bilaterian evolution from three spiralian genomes.</title>
        <authorList>
            <person name="Simakov O."/>
            <person name="Marletaz F."/>
            <person name="Cho S.J."/>
            <person name="Edsinger-Gonzales E."/>
            <person name="Havlak P."/>
            <person name="Hellsten U."/>
            <person name="Kuo D.H."/>
            <person name="Larsson T."/>
            <person name="Lv J."/>
            <person name="Arendt D."/>
            <person name="Savage R."/>
            <person name="Osoegawa K."/>
            <person name="de Jong P."/>
            <person name="Grimwood J."/>
            <person name="Chapman J.A."/>
            <person name="Shapiro H."/>
            <person name="Aerts A."/>
            <person name="Otillar R.P."/>
            <person name="Terry A.Y."/>
            <person name="Boore J.L."/>
            <person name="Grigoriev I.V."/>
            <person name="Lindberg D.R."/>
            <person name="Seaver E.C."/>
            <person name="Weisblat D.A."/>
            <person name="Putnam N.H."/>
            <person name="Rokhsar D.S."/>
        </authorList>
    </citation>
    <scope>NUCLEOTIDE SEQUENCE</scope>
    <source>
        <strain evidence="10 12">I ESC-2004</strain>
    </source>
</reference>
<dbReference type="SMART" id="SM00032">
    <property type="entry name" value="CCP"/>
    <property type="match status" value="2"/>
</dbReference>